<evidence type="ECO:0000313" key="1">
    <source>
        <dbReference type="EMBL" id="HIY89006.1"/>
    </source>
</evidence>
<name>A0A9D2CMB5_9BACE</name>
<organism evidence="1 2">
    <name type="scientific">Candidatus Bacteroides pullicola</name>
    <dbReference type="NCBI Taxonomy" id="2838475"/>
    <lineage>
        <taxon>Bacteria</taxon>
        <taxon>Pseudomonadati</taxon>
        <taxon>Bacteroidota</taxon>
        <taxon>Bacteroidia</taxon>
        <taxon>Bacteroidales</taxon>
        <taxon>Bacteroidaceae</taxon>
        <taxon>Bacteroides</taxon>
    </lineage>
</organism>
<comment type="caution">
    <text evidence="1">The sequence shown here is derived from an EMBL/GenBank/DDBJ whole genome shotgun (WGS) entry which is preliminary data.</text>
</comment>
<reference evidence="1" key="2">
    <citation type="submission" date="2021-04" db="EMBL/GenBank/DDBJ databases">
        <authorList>
            <person name="Gilroy R."/>
        </authorList>
    </citation>
    <scope>NUCLEOTIDE SEQUENCE</scope>
    <source>
        <strain evidence="1">Gambia2-208</strain>
    </source>
</reference>
<proteinExistence type="predicted"/>
<protein>
    <recommendedName>
        <fullName evidence="3">Periplasmic heavy metal sensor</fullName>
    </recommendedName>
</protein>
<gene>
    <name evidence="1" type="ORF">H9824_09930</name>
</gene>
<dbReference type="AlphaFoldDB" id="A0A9D2CMB5"/>
<evidence type="ECO:0000313" key="2">
    <source>
        <dbReference type="Proteomes" id="UP000886851"/>
    </source>
</evidence>
<dbReference type="EMBL" id="DXCV01000065">
    <property type="protein sequence ID" value="HIY89006.1"/>
    <property type="molecule type" value="Genomic_DNA"/>
</dbReference>
<dbReference type="Proteomes" id="UP000886851">
    <property type="component" value="Unassembled WGS sequence"/>
</dbReference>
<sequence>MKGIIRILFLVVALTTFCGTISAQTGKQRQRLTREQLAEVQAKHIAKEMAMDDETSQRFIDTFCQFQRDIWALGPRPKQPHDQMTDEETGQALKARLDHSQKILDLRQKYYGIYSEFLTQKQIRRVYELERQMMGRLSKHGKSKRPKR</sequence>
<evidence type="ECO:0008006" key="3">
    <source>
        <dbReference type="Google" id="ProtNLM"/>
    </source>
</evidence>
<accession>A0A9D2CMB5</accession>
<reference evidence="1" key="1">
    <citation type="journal article" date="2021" name="PeerJ">
        <title>Extensive microbial diversity within the chicken gut microbiome revealed by metagenomics and culture.</title>
        <authorList>
            <person name="Gilroy R."/>
            <person name="Ravi A."/>
            <person name="Getino M."/>
            <person name="Pursley I."/>
            <person name="Horton D.L."/>
            <person name="Alikhan N.F."/>
            <person name="Baker D."/>
            <person name="Gharbi K."/>
            <person name="Hall N."/>
            <person name="Watson M."/>
            <person name="Adriaenssens E.M."/>
            <person name="Foster-Nyarko E."/>
            <person name="Jarju S."/>
            <person name="Secka A."/>
            <person name="Antonio M."/>
            <person name="Oren A."/>
            <person name="Chaudhuri R.R."/>
            <person name="La Ragione R."/>
            <person name="Hildebrand F."/>
            <person name="Pallen M.J."/>
        </authorList>
    </citation>
    <scope>NUCLEOTIDE SEQUENCE</scope>
    <source>
        <strain evidence="1">Gambia2-208</strain>
    </source>
</reference>